<evidence type="ECO:0000313" key="3">
    <source>
        <dbReference type="Proteomes" id="UP001240150"/>
    </source>
</evidence>
<gene>
    <name evidence="2" type="ORF">ACTOB_004561</name>
</gene>
<dbReference type="RefSeq" id="WP_284913815.1">
    <property type="nucleotide sequence ID" value="NZ_CP126980.1"/>
</dbReference>
<organism evidence="2 3">
    <name type="scientific">Actinoplanes oblitus</name>
    <dbReference type="NCBI Taxonomy" id="3040509"/>
    <lineage>
        <taxon>Bacteria</taxon>
        <taxon>Bacillati</taxon>
        <taxon>Actinomycetota</taxon>
        <taxon>Actinomycetes</taxon>
        <taxon>Micromonosporales</taxon>
        <taxon>Micromonosporaceae</taxon>
        <taxon>Actinoplanes</taxon>
    </lineage>
</organism>
<evidence type="ECO:0000313" key="2">
    <source>
        <dbReference type="EMBL" id="WIM92609.1"/>
    </source>
</evidence>
<dbReference type="Proteomes" id="UP001240150">
    <property type="component" value="Chromosome"/>
</dbReference>
<dbReference type="InterPro" id="IPR006118">
    <property type="entry name" value="Recombinase_CS"/>
</dbReference>
<proteinExistence type="predicted"/>
<name>A0ABY8W893_9ACTN</name>
<protein>
    <recommendedName>
        <fullName evidence="4">Resolvase/invertase-type recombinase catalytic domain-containing protein</fullName>
    </recommendedName>
</protein>
<sequence length="50" mass="5293">MSLTVLRDVSETKVGVTIASAVAPAGTGQPHNRIRVGYARVSTRAQDRQA</sequence>
<feature type="active site" description="O-(5'-phospho-DNA)-serine intermediate" evidence="1">
    <location>
        <position position="42"/>
    </location>
</feature>
<evidence type="ECO:0000256" key="1">
    <source>
        <dbReference type="PROSITE-ProRule" id="PRU10137"/>
    </source>
</evidence>
<reference evidence="2 3" key="1">
    <citation type="submission" date="2023-06" db="EMBL/GenBank/DDBJ databases">
        <authorList>
            <person name="Yushchuk O."/>
            <person name="Binda E."/>
            <person name="Ruckert-Reed C."/>
            <person name="Fedorenko V."/>
            <person name="Kalinowski J."/>
            <person name="Marinelli F."/>
        </authorList>
    </citation>
    <scope>NUCLEOTIDE SEQUENCE [LARGE SCALE GENOMIC DNA]</scope>
    <source>
        <strain evidence="2 3">NRRL 3884</strain>
    </source>
</reference>
<dbReference type="PROSITE" id="PS00397">
    <property type="entry name" value="RECOMBINASES_1"/>
    <property type="match status" value="1"/>
</dbReference>
<evidence type="ECO:0008006" key="4">
    <source>
        <dbReference type="Google" id="ProtNLM"/>
    </source>
</evidence>
<accession>A0ABY8W893</accession>
<keyword evidence="3" id="KW-1185">Reference proteome</keyword>
<dbReference type="EMBL" id="CP126980">
    <property type="protein sequence ID" value="WIM92609.1"/>
    <property type="molecule type" value="Genomic_DNA"/>
</dbReference>